<dbReference type="InterPro" id="IPR052003">
    <property type="entry name" value="HR_DNA-Binding_Protein"/>
</dbReference>
<dbReference type="GO" id="GO:0003690">
    <property type="term" value="F:double-stranded DNA binding"/>
    <property type="evidence" value="ECO:0007669"/>
    <property type="project" value="TreeGrafter"/>
</dbReference>
<feature type="compositionally biased region" description="Basic and acidic residues" evidence="1">
    <location>
        <begin position="14"/>
        <end position="35"/>
    </location>
</feature>
<reference evidence="3" key="2">
    <citation type="submission" date="2025-09" db="UniProtKB">
        <authorList>
            <consortium name="Ensembl"/>
        </authorList>
    </citation>
    <scope>IDENTIFICATION</scope>
</reference>
<dbReference type="PANTHER" id="PTHR15361:SF4">
    <property type="entry name" value="RAD51-ASSOCIATED PROTEIN 1"/>
    <property type="match status" value="1"/>
</dbReference>
<dbReference type="GO" id="GO:0003697">
    <property type="term" value="F:single-stranded DNA binding"/>
    <property type="evidence" value="ECO:0007669"/>
    <property type="project" value="TreeGrafter"/>
</dbReference>
<accession>A0A8C0I802</accession>
<name>A0A8C0I802_BUBBB</name>
<dbReference type="GO" id="GO:0000724">
    <property type="term" value="P:double-strand break repair via homologous recombination"/>
    <property type="evidence" value="ECO:0007669"/>
    <property type="project" value="TreeGrafter"/>
</dbReference>
<dbReference type="PANTHER" id="PTHR15361">
    <property type="entry name" value="RAD51/NUKS-INTERACTING PROTEIN"/>
    <property type="match status" value="1"/>
</dbReference>
<evidence type="ECO:0000256" key="1">
    <source>
        <dbReference type="SAM" id="MobiDB-lite"/>
    </source>
</evidence>
<sequence>ACMTAPSSKKSRTRLKDPKKEKKEKQKKPQKELPLSEKQAPSKRISLDDKLYQRDLEVALALSVKEKSADILEVQNSEEQGYFTIEMLSYFHFLVSWHFVMWFLNTNILYYFWFVFWILKQVKISNQKICSRTLLSLLCFHWFLFFAYIKKMILK</sequence>
<reference evidence="3" key="1">
    <citation type="submission" date="2025-08" db="UniProtKB">
        <authorList>
            <consortium name="Ensembl"/>
        </authorList>
    </citation>
    <scope>IDENTIFICATION</scope>
</reference>
<keyword evidence="2" id="KW-0812">Transmembrane</keyword>
<proteinExistence type="predicted"/>
<protein>
    <submittedName>
        <fullName evidence="3">Uncharacterized protein</fullName>
    </submittedName>
</protein>
<feature type="transmembrane region" description="Helical" evidence="2">
    <location>
        <begin position="99"/>
        <end position="119"/>
    </location>
</feature>
<dbReference type="Proteomes" id="UP000694567">
    <property type="component" value="Unplaced"/>
</dbReference>
<evidence type="ECO:0000313" key="3">
    <source>
        <dbReference type="Ensembl" id="ENSBOBP00000000343.1"/>
    </source>
</evidence>
<keyword evidence="2" id="KW-1133">Transmembrane helix</keyword>
<dbReference type="GO" id="GO:0036297">
    <property type="term" value="P:interstrand cross-link repair"/>
    <property type="evidence" value="ECO:0007669"/>
    <property type="project" value="TreeGrafter"/>
</dbReference>
<keyword evidence="4" id="KW-1185">Reference proteome</keyword>
<feature type="region of interest" description="Disordered" evidence="1">
    <location>
        <begin position="1"/>
        <end position="42"/>
    </location>
</feature>
<organism evidence="3 4">
    <name type="scientific">Bubo bubo</name>
    <name type="common">Eurasian eagle-owl</name>
    <name type="synonym">Strix bubo</name>
    <dbReference type="NCBI Taxonomy" id="30461"/>
    <lineage>
        <taxon>Eukaryota</taxon>
        <taxon>Metazoa</taxon>
        <taxon>Chordata</taxon>
        <taxon>Craniata</taxon>
        <taxon>Vertebrata</taxon>
        <taxon>Euteleostomi</taxon>
        <taxon>Archelosauria</taxon>
        <taxon>Archosauria</taxon>
        <taxon>Dinosauria</taxon>
        <taxon>Saurischia</taxon>
        <taxon>Theropoda</taxon>
        <taxon>Coelurosauria</taxon>
        <taxon>Aves</taxon>
        <taxon>Neognathae</taxon>
        <taxon>Neoaves</taxon>
        <taxon>Telluraves</taxon>
        <taxon>Strigiformes</taxon>
        <taxon>Strigidae</taxon>
        <taxon>Bubo</taxon>
    </lineage>
</organism>
<dbReference type="Ensembl" id="ENSBOBT00000000348.1">
    <property type="protein sequence ID" value="ENSBOBP00000000343.1"/>
    <property type="gene ID" value="ENSBOBG00000000286.1"/>
</dbReference>
<keyword evidence="2" id="KW-0472">Membrane</keyword>
<dbReference type="AlphaFoldDB" id="A0A8C0I802"/>
<feature type="transmembrane region" description="Helical" evidence="2">
    <location>
        <begin position="131"/>
        <end position="149"/>
    </location>
</feature>
<evidence type="ECO:0000256" key="2">
    <source>
        <dbReference type="SAM" id="Phobius"/>
    </source>
</evidence>
<evidence type="ECO:0000313" key="4">
    <source>
        <dbReference type="Proteomes" id="UP000694567"/>
    </source>
</evidence>